<gene>
    <name evidence="3" type="ORF">CS347_20670</name>
</gene>
<evidence type="ECO:0008006" key="5">
    <source>
        <dbReference type="Google" id="ProtNLM"/>
    </source>
</evidence>
<dbReference type="Proteomes" id="UP000282741">
    <property type="component" value="Chromosome"/>
</dbReference>
<keyword evidence="1" id="KW-0472">Membrane</keyword>
<feature type="transmembrane region" description="Helical" evidence="1">
    <location>
        <begin position="63"/>
        <end position="80"/>
    </location>
</feature>
<name>A0AAN1RZH5_9BORD</name>
<dbReference type="KEGG" id="bhz:ACR54_02075"/>
<keyword evidence="1" id="KW-1133">Transmembrane helix</keyword>
<accession>A0AAN1RZH5</accession>
<reference evidence="4" key="1">
    <citation type="submission" date="2017-10" db="EMBL/GenBank/DDBJ databases">
        <title>Whole genome sequencing of various Bordetella species.</title>
        <authorList>
            <person name="Weigand M.R."/>
            <person name="Loparev V."/>
            <person name="Peng Y."/>
            <person name="Bowden K.E."/>
            <person name="Tondella M.L."/>
            <person name="Williams M.M."/>
        </authorList>
    </citation>
    <scope>NUCLEOTIDE SEQUENCE [LARGE SCALE GENOMIC DNA]</scope>
    <source>
        <strain evidence="4">H720</strain>
    </source>
</reference>
<sequence length="193" mass="19698">MKSRLMRLAGAAALVAMTAAAASPALAGGPRWGGGYYGGHGGYYGGYRGGHGHSSGWSSTDSWIVGGALALVTAGLLLSANSQPSYTPSVQAGGDGYMYTSPGYSTALTQTPSYAPPPPAYESAPMADPADPASVNLAPVAQAAPAAGQTDCRRYAMNQSGFDPAGVSPWTTQVMVDSYNRALQTCRDNHWGS</sequence>
<evidence type="ECO:0000313" key="4">
    <source>
        <dbReference type="Proteomes" id="UP000282741"/>
    </source>
</evidence>
<evidence type="ECO:0000256" key="1">
    <source>
        <dbReference type="SAM" id="Phobius"/>
    </source>
</evidence>
<feature type="chain" id="PRO_5043012780" description="Lipoprotein" evidence="2">
    <location>
        <begin position="28"/>
        <end position="193"/>
    </location>
</feature>
<protein>
    <recommendedName>
        <fullName evidence="5">Lipoprotein</fullName>
    </recommendedName>
</protein>
<dbReference type="GeneID" id="92993475"/>
<dbReference type="RefSeq" id="WP_029580657.1">
    <property type="nucleotide sequence ID" value="NZ_CP012076.1"/>
</dbReference>
<organism evidence="3 4">
    <name type="scientific">Bordetella hinzii</name>
    <dbReference type="NCBI Taxonomy" id="103855"/>
    <lineage>
        <taxon>Bacteria</taxon>
        <taxon>Pseudomonadati</taxon>
        <taxon>Pseudomonadota</taxon>
        <taxon>Betaproteobacteria</taxon>
        <taxon>Burkholderiales</taxon>
        <taxon>Alcaligenaceae</taxon>
        <taxon>Bordetella</taxon>
    </lineage>
</organism>
<dbReference type="AlphaFoldDB" id="A0AAN1RZH5"/>
<feature type="signal peptide" evidence="2">
    <location>
        <begin position="1"/>
        <end position="27"/>
    </location>
</feature>
<evidence type="ECO:0000256" key="2">
    <source>
        <dbReference type="SAM" id="SignalP"/>
    </source>
</evidence>
<evidence type="ECO:0000313" key="3">
    <source>
        <dbReference type="EMBL" id="AZW18996.1"/>
    </source>
</evidence>
<proteinExistence type="predicted"/>
<keyword evidence="1" id="KW-0812">Transmembrane</keyword>
<keyword evidence="2" id="KW-0732">Signal</keyword>
<dbReference type="EMBL" id="CP024172">
    <property type="protein sequence ID" value="AZW18996.1"/>
    <property type="molecule type" value="Genomic_DNA"/>
</dbReference>